<keyword evidence="3 4" id="KW-0342">GTP-binding</keyword>
<evidence type="ECO:0000313" key="7">
    <source>
        <dbReference type="Proteomes" id="UP000246740"/>
    </source>
</evidence>
<dbReference type="GO" id="GO:1904263">
    <property type="term" value="P:positive regulation of TORC1 signaling"/>
    <property type="evidence" value="ECO:0007669"/>
    <property type="project" value="TreeGrafter"/>
</dbReference>
<feature type="region of interest" description="Disordered" evidence="5">
    <location>
        <begin position="277"/>
        <end position="314"/>
    </location>
</feature>
<accession>A0A317XWU9</accession>
<dbReference type="AlphaFoldDB" id="A0A317XWU9"/>
<dbReference type="GO" id="GO:0005634">
    <property type="term" value="C:nucleus"/>
    <property type="evidence" value="ECO:0007669"/>
    <property type="project" value="TreeGrafter"/>
</dbReference>
<dbReference type="InterPro" id="IPR039397">
    <property type="entry name" value="RagA/B"/>
</dbReference>
<evidence type="ECO:0000256" key="5">
    <source>
        <dbReference type="SAM" id="MobiDB-lite"/>
    </source>
</evidence>
<dbReference type="GO" id="GO:0000329">
    <property type="term" value="C:fungal-type vacuole membrane"/>
    <property type="evidence" value="ECO:0007669"/>
    <property type="project" value="TreeGrafter"/>
</dbReference>
<proteinExistence type="inferred from homology"/>
<comment type="function">
    <text evidence="4">GTPase involved in activation of the TORC1 signaling pathway, which promotes growth and represses autophagy in nutrient-rich conditions.</text>
</comment>
<dbReference type="GO" id="GO:0009267">
    <property type="term" value="P:cellular response to starvation"/>
    <property type="evidence" value="ECO:0007669"/>
    <property type="project" value="TreeGrafter"/>
</dbReference>
<protein>
    <recommendedName>
        <fullName evidence="4">GTP-binding protein</fullName>
    </recommendedName>
</protein>
<gene>
    <name evidence="6" type="ORF">BCV70DRAFT_197057</name>
</gene>
<dbReference type="InterPro" id="IPR006762">
    <property type="entry name" value="Gtr1_RagA"/>
</dbReference>
<name>A0A317XWU9_9BASI</name>
<dbReference type="GO" id="GO:1990131">
    <property type="term" value="C:Gtr1-Gtr2 GTPase complex"/>
    <property type="evidence" value="ECO:0007669"/>
    <property type="project" value="UniProtKB-UniRule"/>
</dbReference>
<dbReference type="Gene3D" id="3.30.450.190">
    <property type="match status" value="2"/>
</dbReference>
<dbReference type="Gene3D" id="3.40.50.300">
    <property type="entry name" value="P-loop containing nucleotide triphosphate hydrolases"/>
    <property type="match status" value="1"/>
</dbReference>
<feature type="compositionally biased region" description="Low complexity" evidence="5">
    <location>
        <begin position="277"/>
        <end position="290"/>
    </location>
</feature>
<dbReference type="Proteomes" id="UP000246740">
    <property type="component" value="Unassembled WGS sequence"/>
</dbReference>
<dbReference type="Pfam" id="PF04670">
    <property type="entry name" value="Gtr1_RagA"/>
    <property type="match status" value="1"/>
</dbReference>
<evidence type="ECO:0000313" key="6">
    <source>
        <dbReference type="EMBL" id="PWZ02796.1"/>
    </source>
</evidence>
<dbReference type="GO" id="GO:0003924">
    <property type="term" value="F:GTPase activity"/>
    <property type="evidence" value="ECO:0007669"/>
    <property type="project" value="UniProtKB-UniRule"/>
</dbReference>
<feature type="region of interest" description="Disordered" evidence="5">
    <location>
        <begin position="1"/>
        <end position="38"/>
    </location>
</feature>
<dbReference type="InParanoid" id="A0A317XWU9"/>
<dbReference type="CDD" id="cd11384">
    <property type="entry name" value="RagA_like"/>
    <property type="match status" value="1"/>
</dbReference>
<dbReference type="OrthoDB" id="10020193at2759"/>
<comment type="subunit">
    <text evidence="4">Component of the GSE complex.</text>
</comment>
<reference evidence="6 7" key="1">
    <citation type="journal article" date="2018" name="Mol. Biol. Evol.">
        <title>Broad Genomic Sampling Reveals a Smut Pathogenic Ancestry of the Fungal Clade Ustilaginomycotina.</title>
        <authorList>
            <person name="Kijpornyongpan T."/>
            <person name="Mondo S.J."/>
            <person name="Barry K."/>
            <person name="Sandor L."/>
            <person name="Lee J."/>
            <person name="Lipzen A."/>
            <person name="Pangilinan J."/>
            <person name="LaButti K."/>
            <person name="Hainaut M."/>
            <person name="Henrissat B."/>
            <person name="Grigoriev I.V."/>
            <person name="Spatafora J.W."/>
            <person name="Aime M.C."/>
        </authorList>
    </citation>
    <scope>NUCLEOTIDE SEQUENCE [LARGE SCALE GENOMIC DNA]</scope>
    <source>
        <strain evidence="6 7">MCA 3645</strain>
    </source>
</reference>
<dbReference type="SUPFAM" id="SSF52540">
    <property type="entry name" value="P-loop containing nucleoside triphosphate hydrolases"/>
    <property type="match status" value="1"/>
</dbReference>
<dbReference type="STRING" id="1882483.A0A317XWU9"/>
<feature type="compositionally biased region" description="Low complexity" evidence="5">
    <location>
        <begin position="360"/>
        <end position="377"/>
    </location>
</feature>
<keyword evidence="2 4" id="KW-0547">Nucleotide-binding</keyword>
<evidence type="ECO:0000256" key="2">
    <source>
        <dbReference type="ARBA" id="ARBA00022741"/>
    </source>
</evidence>
<evidence type="ECO:0000256" key="1">
    <source>
        <dbReference type="ARBA" id="ARBA00007756"/>
    </source>
</evidence>
<dbReference type="EMBL" id="KZ819188">
    <property type="protein sequence ID" value="PWZ02796.1"/>
    <property type="molecule type" value="Genomic_DNA"/>
</dbReference>
<dbReference type="GO" id="GO:0005525">
    <property type="term" value="F:GTP binding"/>
    <property type="evidence" value="ECO:0007669"/>
    <property type="project" value="UniProtKB-UniRule"/>
</dbReference>
<dbReference type="FunCoup" id="A0A317XWU9">
    <property type="interactions" value="147"/>
</dbReference>
<dbReference type="PANTHER" id="PTHR11259">
    <property type="entry name" value="RAS-RELATED GTP BINDING RAG/GTR YEAST"/>
    <property type="match status" value="1"/>
</dbReference>
<evidence type="ECO:0000256" key="3">
    <source>
        <dbReference type="ARBA" id="ARBA00023134"/>
    </source>
</evidence>
<dbReference type="FunFam" id="3.40.50.300:FF:002028">
    <property type="entry name" value="Related to GTR1-GTP-binding protein"/>
    <property type="match status" value="1"/>
</dbReference>
<dbReference type="GO" id="GO:0010507">
    <property type="term" value="P:negative regulation of autophagy"/>
    <property type="evidence" value="ECO:0007669"/>
    <property type="project" value="TreeGrafter"/>
</dbReference>
<organism evidence="6 7">
    <name type="scientific">Testicularia cyperi</name>
    <dbReference type="NCBI Taxonomy" id="1882483"/>
    <lineage>
        <taxon>Eukaryota</taxon>
        <taxon>Fungi</taxon>
        <taxon>Dikarya</taxon>
        <taxon>Basidiomycota</taxon>
        <taxon>Ustilaginomycotina</taxon>
        <taxon>Ustilaginomycetes</taxon>
        <taxon>Ustilaginales</taxon>
        <taxon>Anthracoideaceae</taxon>
        <taxon>Testicularia</taxon>
    </lineage>
</organism>
<keyword evidence="7" id="KW-1185">Reference proteome</keyword>
<evidence type="ECO:0000256" key="4">
    <source>
        <dbReference type="RuleBase" id="RU367014"/>
    </source>
</evidence>
<dbReference type="PANTHER" id="PTHR11259:SF1">
    <property type="entry name" value="RAS-RELATED GTP-BINDING PROTEIN"/>
    <property type="match status" value="1"/>
</dbReference>
<sequence length="474" mass="52634">MRNTHLRSAESHEAFVSSASDYHHPPRPPPTQSTGHDAKMKRKVLLMGQSGCGKTSMRSFIFSAYRAADTRRLGSTLDVEHSHVRFLGNLVLNLWDCGGQQSYMDSYLDKQRSQVFSTVGVLIYVFDLVSAEGEEDGHDQWERDLRYYKDCISALYQYSPDAQVFCLLHKMDLVDKTRRASVYSSRVKELRRKSREVAQAASSRPVTGFRINCFATSIWDESLYRAWSRIVQTQIPSLETLERHLEQFADSCAANEVVLFERTTFLIIAKAAGSSTSSSATATSSKQSVARRSDGSNPNRAAGGTGSGDDFVYDEDEEGMEGFRDTQGRSTTTALGSGFITSTQSNLHTDVTSDNPFVHTTTTSSSSAASSLTPMATRPGSGSGLDPERFEKVSQLIKDFKLCCQRLPAKTSTCEFVAVELRAPNFTAYIDSLTSNTYILVMCADPRIQMASIKLNLQLARDHFERLQAVNPRQ</sequence>
<comment type="similarity">
    <text evidence="1 4">Belongs to the GTR/RAG GTP-binding protein family.</text>
</comment>
<dbReference type="InterPro" id="IPR027417">
    <property type="entry name" value="P-loop_NTPase"/>
</dbReference>
<feature type="region of interest" description="Disordered" evidence="5">
    <location>
        <begin position="360"/>
        <end position="386"/>
    </location>
</feature>